<dbReference type="GeneID" id="106473115"/>
<dbReference type="InterPro" id="IPR015421">
    <property type="entry name" value="PyrdxlP-dep_Trfase_major"/>
</dbReference>
<evidence type="ECO:0000313" key="1">
    <source>
        <dbReference type="Proteomes" id="UP000694941"/>
    </source>
</evidence>
<feature type="non-terminal residue" evidence="2">
    <location>
        <position position="119"/>
    </location>
</feature>
<name>A0ABM1TN64_LIMPO</name>
<dbReference type="Gene3D" id="3.90.1150.10">
    <property type="entry name" value="Aspartate Aminotransferase, domain 1"/>
    <property type="match status" value="1"/>
</dbReference>
<accession>A0ABM1TN64</accession>
<protein>
    <submittedName>
        <fullName evidence="2">Probable inactive 1-aminocyclopropane-1-carboxylate synthase-like protein 2</fullName>
    </submittedName>
</protein>
<proteinExistence type="predicted"/>
<organism evidence="1 2">
    <name type="scientific">Limulus polyphemus</name>
    <name type="common">Atlantic horseshoe crab</name>
    <dbReference type="NCBI Taxonomy" id="6850"/>
    <lineage>
        <taxon>Eukaryota</taxon>
        <taxon>Metazoa</taxon>
        <taxon>Ecdysozoa</taxon>
        <taxon>Arthropoda</taxon>
        <taxon>Chelicerata</taxon>
        <taxon>Merostomata</taxon>
        <taxon>Xiphosura</taxon>
        <taxon>Limulidae</taxon>
        <taxon>Limulus</taxon>
    </lineage>
</organism>
<evidence type="ECO:0000313" key="2">
    <source>
        <dbReference type="RefSeq" id="XP_022257320.1"/>
    </source>
</evidence>
<dbReference type="InterPro" id="IPR015422">
    <property type="entry name" value="PyrdxlP-dep_Trfase_small"/>
</dbReference>
<dbReference type="RefSeq" id="XP_022257320.1">
    <property type="nucleotide sequence ID" value="XM_022401612.1"/>
</dbReference>
<sequence>MSLSKRVQGILSKQDHLTSCAELVNSDLYDVRENPKGYISFQNALNELCVDVLVEKLNEAGGLEFDATVGKHYEFSGIPRLRSAMANFMNHFFDPVENVNLKDVSTILSCLIRNFALYY</sequence>
<dbReference type="Proteomes" id="UP000694941">
    <property type="component" value="Unplaced"/>
</dbReference>
<dbReference type="Gene3D" id="3.40.640.10">
    <property type="entry name" value="Type I PLP-dependent aspartate aminotransferase-like (Major domain)"/>
    <property type="match status" value="1"/>
</dbReference>
<reference evidence="2" key="1">
    <citation type="submission" date="2025-08" db="UniProtKB">
        <authorList>
            <consortium name="RefSeq"/>
        </authorList>
    </citation>
    <scope>IDENTIFICATION</scope>
    <source>
        <tissue evidence="2">Muscle</tissue>
    </source>
</reference>
<keyword evidence="1" id="KW-1185">Reference proteome</keyword>
<gene>
    <name evidence="2" type="primary">LOC106473115</name>
</gene>